<evidence type="ECO:0000313" key="2">
    <source>
        <dbReference type="Proteomes" id="UP001152320"/>
    </source>
</evidence>
<sequence length="95" mass="11036">MVWMLKLMTVLKQLRGLRKSLNGQDSKEITEKMRQARQRKLNMKVTVTDVKEAELAIVKFIQKQIFTDEIAALQDDSKGRPIKKKSFYQTVGPKI</sequence>
<dbReference type="EMBL" id="JAIZAY010000002">
    <property type="protein sequence ID" value="KAJ8047276.1"/>
    <property type="molecule type" value="Genomic_DNA"/>
</dbReference>
<accession>A0A9Q1CL17</accession>
<reference evidence="1" key="1">
    <citation type="submission" date="2021-10" db="EMBL/GenBank/DDBJ databases">
        <title>Tropical sea cucumber genome reveals ecological adaptation and Cuvierian tubules defense mechanism.</title>
        <authorList>
            <person name="Chen T."/>
        </authorList>
    </citation>
    <scope>NUCLEOTIDE SEQUENCE</scope>
    <source>
        <strain evidence="1">Nanhai2018</strain>
        <tissue evidence="1">Muscle</tissue>
    </source>
</reference>
<name>A0A9Q1CL17_HOLLE</name>
<dbReference type="Proteomes" id="UP001152320">
    <property type="component" value="Chromosome 2"/>
</dbReference>
<evidence type="ECO:0000313" key="1">
    <source>
        <dbReference type="EMBL" id="KAJ8047276.1"/>
    </source>
</evidence>
<proteinExistence type="predicted"/>
<comment type="caution">
    <text evidence="1">The sequence shown here is derived from an EMBL/GenBank/DDBJ whole genome shotgun (WGS) entry which is preliminary data.</text>
</comment>
<keyword evidence="2" id="KW-1185">Reference proteome</keyword>
<gene>
    <name evidence="1" type="ORF">HOLleu_06243</name>
</gene>
<organism evidence="1 2">
    <name type="scientific">Holothuria leucospilota</name>
    <name type="common">Black long sea cucumber</name>
    <name type="synonym">Mertensiothuria leucospilota</name>
    <dbReference type="NCBI Taxonomy" id="206669"/>
    <lineage>
        <taxon>Eukaryota</taxon>
        <taxon>Metazoa</taxon>
        <taxon>Echinodermata</taxon>
        <taxon>Eleutherozoa</taxon>
        <taxon>Echinozoa</taxon>
        <taxon>Holothuroidea</taxon>
        <taxon>Aspidochirotacea</taxon>
        <taxon>Aspidochirotida</taxon>
        <taxon>Holothuriidae</taxon>
        <taxon>Holothuria</taxon>
    </lineage>
</organism>
<dbReference type="AlphaFoldDB" id="A0A9Q1CL17"/>
<protein>
    <submittedName>
        <fullName evidence="1">Uncharacterized protein</fullName>
    </submittedName>
</protein>